<dbReference type="GO" id="GO:0046474">
    <property type="term" value="P:glycerophospholipid biosynthetic process"/>
    <property type="evidence" value="ECO:0007669"/>
    <property type="project" value="TreeGrafter"/>
</dbReference>
<evidence type="ECO:0000256" key="6">
    <source>
        <dbReference type="ARBA" id="ARBA00023098"/>
    </source>
</evidence>
<comment type="caution">
    <text evidence="13">Lacks conserved residue(s) required for the propagation of feature annotation.</text>
</comment>
<reference evidence="20 21" key="1">
    <citation type="submission" date="2013-12" db="EMBL/GenBank/DDBJ databases">
        <authorList>
            <consortium name="DOE Joint Genome Institute"/>
            <person name="Muyzer G."/>
            <person name="Huntemann M."/>
            <person name="Han J."/>
            <person name="Chen A."/>
            <person name="Kyrpides N."/>
            <person name="Mavromatis K."/>
            <person name="Markowitz V."/>
            <person name="Palaniappan K."/>
            <person name="Ivanova N."/>
            <person name="Schaumberg A."/>
            <person name="Pati A."/>
            <person name="Liolios K."/>
            <person name="Nordberg H.P."/>
            <person name="Cantor M.N."/>
            <person name="Hua S.X."/>
            <person name="Woyke T."/>
        </authorList>
    </citation>
    <scope>NUCLEOTIDE SEQUENCE [LARGE SCALE GENOMIC DNA]</scope>
    <source>
        <strain evidence="20 21">ARh 1</strain>
    </source>
</reference>
<dbReference type="RefSeq" id="WP_006746674.1">
    <property type="nucleotide sequence ID" value="NZ_CP007029.1"/>
</dbReference>
<keyword evidence="3 13" id="KW-0521">NADP</keyword>
<dbReference type="UniPathway" id="UPA00940"/>
<dbReference type="GO" id="GO:0005829">
    <property type="term" value="C:cytosol"/>
    <property type="evidence" value="ECO:0007669"/>
    <property type="project" value="TreeGrafter"/>
</dbReference>
<dbReference type="Pfam" id="PF07479">
    <property type="entry name" value="NAD_Gly3P_dh_C"/>
    <property type="match status" value="1"/>
</dbReference>
<dbReference type="InterPro" id="IPR011128">
    <property type="entry name" value="G3P_DH_NAD-dep_N"/>
</dbReference>
<dbReference type="GO" id="GO:0141153">
    <property type="term" value="F:glycerol-3-phosphate dehydrogenase (NADP+) activity"/>
    <property type="evidence" value="ECO:0007669"/>
    <property type="project" value="RHEA"/>
</dbReference>
<dbReference type="KEGG" id="tti:THITH_17100"/>
<dbReference type="EC" id="1.1.1.94" evidence="10 13"/>
<keyword evidence="4 13" id="KW-0560">Oxidoreductase</keyword>
<evidence type="ECO:0000256" key="13">
    <source>
        <dbReference type="HAMAP-Rule" id="MF_00394"/>
    </source>
</evidence>
<gene>
    <name evidence="13" type="primary">gpsA</name>
    <name evidence="20" type="ORF">THITH_17100</name>
</gene>
<dbReference type="Gene3D" id="3.40.50.720">
    <property type="entry name" value="NAD(P)-binding Rossmann-like Domain"/>
    <property type="match status" value="1"/>
</dbReference>
<comment type="similarity">
    <text evidence="1 13 17">Belongs to the NAD-dependent glycerol-3-phosphate dehydrogenase family.</text>
</comment>
<keyword evidence="5 13" id="KW-0520">NAD</keyword>
<dbReference type="GO" id="GO:0046168">
    <property type="term" value="P:glycerol-3-phosphate catabolic process"/>
    <property type="evidence" value="ECO:0007669"/>
    <property type="project" value="InterPro"/>
</dbReference>
<keyword evidence="6 13" id="KW-0443">Lipid metabolism</keyword>
<evidence type="ECO:0000256" key="12">
    <source>
        <dbReference type="ARBA" id="ARBA00080511"/>
    </source>
</evidence>
<accession>W0DMQ9</accession>
<feature type="binding site" evidence="13">
    <location>
        <position position="147"/>
    </location>
    <ligand>
        <name>NADPH</name>
        <dbReference type="ChEBI" id="CHEBI:57783"/>
    </ligand>
</feature>
<dbReference type="InterPro" id="IPR008927">
    <property type="entry name" value="6-PGluconate_DH-like_C_sf"/>
</dbReference>
<keyword evidence="2 13" id="KW-0444">Lipid biosynthesis</keyword>
<feature type="binding site" evidence="13">
    <location>
        <position position="251"/>
    </location>
    <ligand>
        <name>sn-glycerol 3-phosphate</name>
        <dbReference type="ChEBI" id="CHEBI:57597"/>
    </ligand>
</feature>
<evidence type="ECO:0000313" key="20">
    <source>
        <dbReference type="EMBL" id="AHE99726.1"/>
    </source>
</evidence>
<feature type="binding site" evidence="13">
    <location>
        <position position="41"/>
    </location>
    <ligand>
        <name>NADPH</name>
        <dbReference type="ChEBI" id="CHEBI:57783"/>
    </ligand>
</feature>
<dbReference type="FunFam" id="1.10.1040.10:FF:000001">
    <property type="entry name" value="Glycerol-3-phosphate dehydrogenase [NAD(P)+]"/>
    <property type="match status" value="1"/>
</dbReference>
<keyword evidence="21" id="KW-1185">Reference proteome</keyword>
<feature type="binding site" evidence="13">
    <location>
        <position position="262"/>
    </location>
    <ligand>
        <name>NADPH</name>
        <dbReference type="ChEBI" id="CHEBI:57783"/>
    </ligand>
</feature>
<evidence type="ECO:0000256" key="11">
    <source>
        <dbReference type="ARBA" id="ARBA00069372"/>
    </source>
</evidence>
<evidence type="ECO:0000256" key="15">
    <source>
        <dbReference type="PIRSR" id="PIRSR000114-2"/>
    </source>
</evidence>
<dbReference type="NCBIfam" id="NF000942">
    <property type="entry name" value="PRK00094.1-4"/>
    <property type="match status" value="1"/>
</dbReference>
<dbReference type="HAMAP" id="MF_00394">
    <property type="entry name" value="NAD_Glyc3P_dehydrog"/>
    <property type="match status" value="1"/>
</dbReference>
<feature type="domain" description="Glycerol-3-phosphate dehydrogenase NAD-dependent N-terminal" evidence="18">
    <location>
        <begin position="13"/>
        <end position="165"/>
    </location>
</feature>
<evidence type="ECO:0000256" key="3">
    <source>
        <dbReference type="ARBA" id="ARBA00022857"/>
    </source>
</evidence>
<proteinExistence type="inferred from homology"/>
<evidence type="ECO:0000256" key="7">
    <source>
        <dbReference type="ARBA" id="ARBA00023209"/>
    </source>
</evidence>
<dbReference type="SUPFAM" id="SSF48179">
    <property type="entry name" value="6-phosphogluconate dehydrogenase C-terminal domain-like"/>
    <property type="match status" value="1"/>
</dbReference>
<feature type="binding site" evidence="13">
    <location>
        <position position="58"/>
    </location>
    <ligand>
        <name>NADPH</name>
        <dbReference type="ChEBI" id="CHEBI:57783"/>
    </ligand>
</feature>
<evidence type="ECO:0000256" key="14">
    <source>
        <dbReference type="PIRSR" id="PIRSR000114-1"/>
    </source>
</evidence>
<dbReference type="InterPro" id="IPR036291">
    <property type="entry name" value="NAD(P)-bd_dom_sf"/>
</dbReference>
<dbReference type="FunFam" id="3.40.50.720:FF:000019">
    <property type="entry name" value="Glycerol-3-phosphate dehydrogenase [NAD(P)+]"/>
    <property type="match status" value="1"/>
</dbReference>
<comment type="catalytic activity">
    <reaction evidence="13">
        <text>sn-glycerol 3-phosphate + NAD(+) = dihydroxyacetone phosphate + NADH + H(+)</text>
        <dbReference type="Rhea" id="RHEA:11092"/>
        <dbReference type="ChEBI" id="CHEBI:15378"/>
        <dbReference type="ChEBI" id="CHEBI:57540"/>
        <dbReference type="ChEBI" id="CHEBI:57597"/>
        <dbReference type="ChEBI" id="CHEBI:57642"/>
        <dbReference type="ChEBI" id="CHEBI:57945"/>
        <dbReference type="EC" id="1.1.1.94"/>
    </reaction>
</comment>
<dbReference type="GO" id="GO:0051287">
    <property type="term" value="F:NAD binding"/>
    <property type="evidence" value="ECO:0007669"/>
    <property type="project" value="InterPro"/>
</dbReference>
<dbReference type="GO" id="GO:0046167">
    <property type="term" value="P:glycerol-3-phosphate biosynthetic process"/>
    <property type="evidence" value="ECO:0007669"/>
    <property type="project" value="UniProtKB-UniRule"/>
</dbReference>
<evidence type="ECO:0000313" key="21">
    <source>
        <dbReference type="Proteomes" id="UP000005289"/>
    </source>
</evidence>
<dbReference type="Gene3D" id="1.10.1040.10">
    <property type="entry name" value="N-(1-d-carboxylethyl)-l-norvaline Dehydrogenase, domain 2"/>
    <property type="match status" value="1"/>
</dbReference>
<sequence>MDTHRRADRAPRVAVLGAGSWGTALALQAARLHPDVVLWARDPEHAERLEQRRENTRYLPGVSFPGSLHVVSDRDRAIAGRDLILVTVPTGGFRETLRWIAPRIQPEQRIAWATKGLEMATGAWLHEILEQEIPGHAPAVLSGPSFAAEVAREQPTAMTVAASEPGLAKLVVTAFHGQAMRLYRNADVLGVELGGAFKNVFAIAAGISDGAGFGANARAALMTRGLAELQRLGAAVGARPQTLTGLSGLGDLILTCTDDQSRNRRLGLFLGQGYDLETARRRIGQAVEGAETARVAIERAQQAGVEMPICAEVHAVLYQGRPVRETARRLLERDPVAEDE</sequence>
<evidence type="ECO:0000256" key="2">
    <source>
        <dbReference type="ARBA" id="ARBA00022516"/>
    </source>
</evidence>
<dbReference type="Proteomes" id="UP000005289">
    <property type="component" value="Chromosome"/>
</dbReference>
<dbReference type="SUPFAM" id="SSF51735">
    <property type="entry name" value="NAD(P)-binding Rossmann-fold domains"/>
    <property type="match status" value="1"/>
</dbReference>
<dbReference type="GO" id="GO:0005975">
    <property type="term" value="P:carbohydrate metabolic process"/>
    <property type="evidence" value="ECO:0007669"/>
    <property type="project" value="InterPro"/>
</dbReference>
<feature type="binding site" evidence="13">
    <location>
        <position position="263"/>
    </location>
    <ligand>
        <name>sn-glycerol 3-phosphate</name>
        <dbReference type="ChEBI" id="CHEBI:57597"/>
    </ligand>
</feature>
<feature type="binding site" evidence="15">
    <location>
        <position position="115"/>
    </location>
    <ligand>
        <name>substrate</name>
    </ligand>
</feature>
<evidence type="ECO:0000256" key="10">
    <source>
        <dbReference type="ARBA" id="ARBA00066687"/>
    </source>
</evidence>
<feature type="binding site" evidence="13">
    <location>
        <position position="145"/>
    </location>
    <ligand>
        <name>sn-glycerol 3-phosphate</name>
        <dbReference type="ChEBI" id="CHEBI:57597"/>
    </ligand>
</feature>
<evidence type="ECO:0000256" key="16">
    <source>
        <dbReference type="PIRSR" id="PIRSR000114-3"/>
    </source>
</evidence>
<organism evidence="20 21">
    <name type="scientific">Thioalkalivibrio paradoxus ARh 1</name>
    <dbReference type="NCBI Taxonomy" id="713585"/>
    <lineage>
        <taxon>Bacteria</taxon>
        <taxon>Pseudomonadati</taxon>
        <taxon>Pseudomonadota</taxon>
        <taxon>Gammaproteobacteria</taxon>
        <taxon>Chromatiales</taxon>
        <taxon>Ectothiorhodospiraceae</taxon>
        <taxon>Thioalkalivibrio</taxon>
    </lineage>
</organism>
<feature type="active site" description="Proton acceptor" evidence="13 14">
    <location>
        <position position="198"/>
    </location>
</feature>
<keyword evidence="7 13" id="KW-0594">Phospholipid biosynthesis</keyword>
<protein>
    <recommendedName>
        <fullName evidence="11 13">Glycerol-3-phosphate dehydrogenase [NAD(P)+]</fullName>
        <ecNumber evidence="10 13">1.1.1.94</ecNumber>
    </recommendedName>
    <alternativeName>
        <fullName evidence="13">NAD(P)(+)-dependent glycerol-3-phosphate dehydrogenase</fullName>
    </alternativeName>
    <alternativeName>
        <fullName evidence="12 13">NAD(P)H-dependent dihydroxyacetone-phosphate reductase</fullName>
    </alternativeName>
</protein>
<evidence type="ECO:0000256" key="5">
    <source>
        <dbReference type="ARBA" id="ARBA00023027"/>
    </source>
</evidence>
<evidence type="ECO:0000256" key="9">
    <source>
        <dbReference type="ARBA" id="ARBA00052716"/>
    </source>
</evidence>
<feature type="binding site" evidence="13">
    <location>
        <position position="262"/>
    </location>
    <ligand>
        <name>sn-glycerol 3-phosphate</name>
        <dbReference type="ChEBI" id="CHEBI:57597"/>
    </ligand>
</feature>
<name>W0DMQ9_9GAMM</name>
<feature type="binding site" evidence="13">
    <location>
        <position position="288"/>
    </location>
    <ligand>
        <name>NADPH</name>
        <dbReference type="ChEBI" id="CHEBI:57783"/>
    </ligand>
</feature>
<feature type="domain" description="Glycerol-3-phosphate dehydrogenase NAD-dependent C-terminal" evidence="19">
    <location>
        <begin position="187"/>
        <end position="326"/>
    </location>
</feature>
<dbReference type="STRING" id="713585.THITH_17100"/>
<feature type="binding site" evidence="16">
    <location>
        <position position="262"/>
    </location>
    <ligand>
        <name>NAD(+)</name>
        <dbReference type="ChEBI" id="CHEBI:57540"/>
    </ligand>
</feature>
<comment type="function">
    <text evidence="13">Catalyzes the reduction of the glycolytic intermediate dihydroxyacetone phosphate (DHAP) to sn-glycerol 3-phosphate (G3P), the key precursor for phospholipid synthesis.</text>
</comment>
<dbReference type="Pfam" id="PF01210">
    <property type="entry name" value="NAD_Gly3P_dh_N"/>
    <property type="match status" value="1"/>
</dbReference>
<dbReference type="GO" id="GO:0141152">
    <property type="term" value="F:glycerol-3-phosphate dehydrogenase (NAD+) activity"/>
    <property type="evidence" value="ECO:0007669"/>
    <property type="project" value="RHEA"/>
</dbReference>
<feature type="binding site" evidence="13">
    <location>
        <position position="21"/>
    </location>
    <ligand>
        <name>NADPH</name>
        <dbReference type="ChEBI" id="CHEBI:57783"/>
    </ligand>
</feature>
<feature type="binding site" evidence="13">
    <location>
        <position position="115"/>
    </location>
    <ligand>
        <name>NADPH</name>
        <dbReference type="ChEBI" id="CHEBI:57783"/>
    </ligand>
</feature>
<keyword evidence="13" id="KW-0963">Cytoplasm</keyword>
<dbReference type="PIRSF" id="PIRSF000114">
    <property type="entry name" value="Glycerol-3-P_dh"/>
    <property type="match status" value="1"/>
</dbReference>
<feature type="binding site" evidence="13">
    <location>
        <position position="20"/>
    </location>
    <ligand>
        <name>NADPH</name>
        <dbReference type="ChEBI" id="CHEBI:57783"/>
    </ligand>
</feature>
<comment type="pathway">
    <text evidence="13">Membrane lipid metabolism; glycerophospholipid metabolism.</text>
</comment>
<feature type="binding site" evidence="13">
    <location>
        <position position="143"/>
    </location>
    <ligand>
        <name>sn-glycerol 3-phosphate</name>
        <dbReference type="ChEBI" id="CHEBI:57597"/>
    </ligand>
</feature>
<dbReference type="OrthoDB" id="9812273at2"/>
<dbReference type="InterPro" id="IPR006109">
    <property type="entry name" value="G3P_DH_NAD-dep_C"/>
</dbReference>
<feature type="binding site" evidence="15">
    <location>
        <begin position="262"/>
        <end position="263"/>
    </location>
    <ligand>
        <name>substrate</name>
    </ligand>
</feature>
<keyword evidence="8 13" id="KW-1208">Phospholipid metabolism</keyword>
<dbReference type="InterPro" id="IPR006168">
    <property type="entry name" value="G3P_DH_NAD-dep"/>
</dbReference>
<comment type="subcellular location">
    <subcellularLocation>
        <location evidence="13">Cytoplasm</location>
    </subcellularLocation>
</comment>
<dbReference type="InterPro" id="IPR013328">
    <property type="entry name" value="6PGD_dom2"/>
</dbReference>
<feature type="binding site" evidence="13">
    <location>
        <position position="198"/>
    </location>
    <ligand>
        <name>sn-glycerol 3-phosphate</name>
        <dbReference type="ChEBI" id="CHEBI:57597"/>
    </ligand>
</feature>
<feature type="binding site" evidence="16">
    <location>
        <begin position="17"/>
        <end position="22"/>
    </location>
    <ligand>
        <name>NAD(+)</name>
        <dbReference type="ChEBI" id="CHEBI:57540"/>
    </ligand>
</feature>
<dbReference type="PANTHER" id="PTHR11728:SF1">
    <property type="entry name" value="GLYCEROL-3-PHOSPHATE DEHYDROGENASE [NAD(+)] 2, CHLOROPLASTIC"/>
    <property type="match status" value="1"/>
</dbReference>
<keyword evidence="13" id="KW-0547">Nucleotide-binding</keyword>
<feature type="binding site" evidence="13">
    <location>
        <position position="115"/>
    </location>
    <ligand>
        <name>sn-glycerol 3-phosphate</name>
        <dbReference type="ChEBI" id="CHEBI:57597"/>
    </ligand>
</feature>
<evidence type="ECO:0000256" key="1">
    <source>
        <dbReference type="ARBA" id="ARBA00011009"/>
    </source>
</evidence>
<dbReference type="NCBIfam" id="NF000940">
    <property type="entry name" value="PRK00094.1-2"/>
    <property type="match status" value="1"/>
</dbReference>
<dbReference type="EMBL" id="CP007029">
    <property type="protein sequence ID" value="AHE99726.1"/>
    <property type="molecule type" value="Genomic_DNA"/>
</dbReference>
<dbReference type="PROSITE" id="PS00957">
    <property type="entry name" value="NAD_G3PDH"/>
    <property type="match status" value="1"/>
</dbReference>
<comment type="catalytic activity">
    <reaction evidence="9">
        <text>sn-glycerol 3-phosphate + NADP(+) = dihydroxyacetone phosphate + NADPH + H(+)</text>
        <dbReference type="Rhea" id="RHEA:11096"/>
        <dbReference type="ChEBI" id="CHEBI:15378"/>
        <dbReference type="ChEBI" id="CHEBI:57597"/>
        <dbReference type="ChEBI" id="CHEBI:57642"/>
        <dbReference type="ChEBI" id="CHEBI:57783"/>
        <dbReference type="ChEBI" id="CHEBI:58349"/>
        <dbReference type="EC" id="1.1.1.94"/>
    </reaction>
    <physiologicalReaction direction="right-to-left" evidence="9">
        <dbReference type="Rhea" id="RHEA:11098"/>
    </physiologicalReaction>
</comment>
<dbReference type="HOGENOM" id="CLU_033449_0_2_6"/>
<evidence type="ECO:0000256" key="8">
    <source>
        <dbReference type="ARBA" id="ARBA00023264"/>
    </source>
</evidence>
<dbReference type="PANTHER" id="PTHR11728">
    <property type="entry name" value="GLYCEROL-3-PHOSPHATE DEHYDROGENASE"/>
    <property type="match status" value="1"/>
</dbReference>
<dbReference type="PRINTS" id="PR00077">
    <property type="entry name" value="GPDHDRGNASE"/>
</dbReference>
<evidence type="ECO:0000259" key="19">
    <source>
        <dbReference type="Pfam" id="PF07479"/>
    </source>
</evidence>
<feature type="binding site" evidence="13">
    <location>
        <position position="261"/>
    </location>
    <ligand>
        <name>sn-glycerol 3-phosphate</name>
        <dbReference type="ChEBI" id="CHEBI:57597"/>
    </ligand>
</feature>
<evidence type="ECO:0000256" key="17">
    <source>
        <dbReference type="RuleBase" id="RU000437"/>
    </source>
</evidence>
<evidence type="ECO:0000256" key="4">
    <source>
        <dbReference type="ARBA" id="ARBA00023002"/>
    </source>
</evidence>
<evidence type="ECO:0000259" key="18">
    <source>
        <dbReference type="Pfam" id="PF01210"/>
    </source>
</evidence>
<feature type="binding site" evidence="16">
    <location>
        <position position="147"/>
    </location>
    <ligand>
        <name>NAD(+)</name>
        <dbReference type="ChEBI" id="CHEBI:57540"/>
    </ligand>
</feature>
<dbReference type="AlphaFoldDB" id="W0DMQ9"/>